<reference evidence="7" key="2">
    <citation type="submission" date="2025-09" db="UniProtKB">
        <authorList>
            <consortium name="Ensembl"/>
        </authorList>
    </citation>
    <scope>IDENTIFICATION</scope>
</reference>
<evidence type="ECO:0000256" key="2">
    <source>
        <dbReference type="ARBA" id="ARBA00022771"/>
    </source>
</evidence>
<accession>A0A663N4V7</accession>
<protein>
    <recommendedName>
        <fullName evidence="6">RING-type domain-containing protein</fullName>
    </recommendedName>
</protein>
<feature type="region of interest" description="Disordered" evidence="5">
    <location>
        <begin position="60"/>
        <end position="88"/>
    </location>
</feature>
<evidence type="ECO:0000256" key="1">
    <source>
        <dbReference type="ARBA" id="ARBA00022723"/>
    </source>
</evidence>
<dbReference type="PROSITE" id="PS01359">
    <property type="entry name" value="ZF_PHD_1"/>
    <property type="match status" value="1"/>
</dbReference>
<evidence type="ECO:0000313" key="7">
    <source>
        <dbReference type="Ensembl" id="ENSACUP00000019880.1"/>
    </source>
</evidence>
<dbReference type="Proteomes" id="UP000472269">
    <property type="component" value="Unplaced"/>
</dbReference>
<dbReference type="GO" id="GO:0008270">
    <property type="term" value="F:zinc ion binding"/>
    <property type="evidence" value="ECO:0007669"/>
    <property type="project" value="UniProtKB-KW"/>
</dbReference>
<dbReference type="AlphaFoldDB" id="A0A663N4V7"/>
<dbReference type="SMART" id="SM00184">
    <property type="entry name" value="RING"/>
    <property type="match status" value="2"/>
</dbReference>
<evidence type="ECO:0000256" key="3">
    <source>
        <dbReference type="ARBA" id="ARBA00022833"/>
    </source>
</evidence>
<keyword evidence="8" id="KW-1185">Reference proteome</keyword>
<dbReference type="Ensembl" id="ENSACUT00000021203.1">
    <property type="protein sequence ID" value="ENSACUP00000019880.1"/>
    <property type="gene ID" value="ENSACUG00000013298.1"/>
</dbReference>
<reference evidence="7" key="1">
    <citation type="submission" date="2025-08" db="UniProtKB">
        <authorList>
            <consortium name="Ensembl"/>
        </authorList>
    </citation>
    <scope>IDENTIFICATION</scope>
</reference>
<feature type="domain" description="RING-type" evidence="6">
    <location>
        <begin position="187"/>
        <end position="232"/>
    </location>
</feature>
<dbReference type="SUPFAM" id="SSF57850">
    <property type="entry name" value="RING/U-box"/>
    <property type="match status" value="1"/>
</dbReference>
<dbReference type="InterPro" id="IPR013083">
    <property type="entry name" value="Znf_RING/FYVE/PHD"/>
</dbReference>
<evidence type="ECO:0000256" key="5">
    <source>
        <dbReference type="SAM" id="MobiDB-lite"/>
    </source>
</evidence>
<dbReference type="PANTHER" id="PTHR12420:SF47">
    <property type="entry name" value="PHD FINGER PROTEIN 7"/>
    <property type="match status" value="1"/>
</dbReference>
<sequence length="321" mass="34366">MPFPRHGPQPCPSTPQGESRALGTIPQGCFPQLTEVLIPVDICSLPPECVLCQERNPSPSKQLQDKSLAPSSSTEAPAQEPRAPGGSVGCGPAAATSCALPGGVGLAGEALRLPLTGLLCSFQKCFVCGESGAAITCGQEGCDHSFHLPCAMEGECITQYFFPYRSFCREHRPEQEVEAALEEDTECLICLEPVEDRKSFHTLVCPACKHAWFHRGCIQYTAVTSFSCPHCRNRNGFVNDMLTMGIRVPTRLVSCWLTAQEAASPVPCPGLPCSPAPALSHLPGLQLHGGAVNRAGGRSRAALHRPHARSYDTSLFLLSFL</sequence>
<dbReference type="InterPro" id="IPR001841">
    <property type="entry name" value="Znf_RING"/>
</dbReference>
<evidence type="ECO:0000259" key="6">
    <source>
        <dbReference type="PROSITE" id="PS50089"/>
    </source>
</evidence>
<keyword evidence="1" id="KW-0479">Metal-binding</keyword>
<dbReference type="OMA" id="ICTHPLE"/>
<dbReference type="PANTHER" id="PTHR12420">
    <property type="entry name" value="PHD FINGER PROTEIN"/>
    <property type="match status" value="1"/>
</dbReference>
<dbReference type="GO" id="GO:0005634">
    <property type="term" value="C:nucleus"/>
    <property type="evidence" value="ECO:0007669"/>
    <property type="project" value="TreeGrafter"/>
</dbReference>
<keyword evidence="3" id="KW-0862">Zinc</keyword>
<dbReference type="Gene3D" id="3.30.40.10">
    <property type="entry name" value="Zinc/RING finger domain, C3HC4 (zinc finger)"/>
    <property type="match status" value="2"/>
</dbReference>
<dbReference type="InterPro" id="IPR001965">
    <property type="entry name" value="Znf_PHD"/>
</dbReference>
<dbReference type="SMART" id="SM00249">
    <property type="entry name" value="PHD"/>
    <property type="match status" value="2"/>
</dbReference>
<dbReference type="Pfam" id="PF13639">
    <property type="entry name" value="zf-RING_2"/>
    <property type="match status" value="1"/>
</dbReference>
<dbReference type="InterPro" id="IPR019786">
    <property type="entry name" value="Zinc_finger_PHD-type_CS"/>
</dbReference>
<proteinExistence type="predicted"/>
<dbReference type="InterPro" id="IPR051188">
    <property type="entry name" value="PHD-type_Zinc_Finger"/>
</dbReference>
<name>A0A663N4V7_ATHCN</name>
<evidence type="ECO:0000256" key="4">
    <source>
        <dbReference type="PROSITE-ProRule" id="PRU00175"/>
    </source>
</evidence>
<keyword evidence="2 4" id="KW-0863">Zinc-finger</keyword>
<evidence type="ECO:0000313" key="8">
    <source>
        <dbReference type="Proteomes" id="UP000472269"/>
    </source>
</evidence>
<dbReference type="Pfam" id="PF13771">
    <property type="entry name" value="zf-HC5HC2H"/>
    <property type="match status" value="1"/>
</dbReference>
<organism evidence="7 8">
    <name type="scientific">Athene cunicularia</name>
    <name type="common">Burrowing owl</name>
    <name type="synonym">Speotyto cunicularia</name>
    <dbReference type="NCBI Taxonomy" id="194338"/>
    <lineage>
        <taxon>Eukaryota</taxon>
        <taxon>Metazoa</taxon>
        <taxon>Chordata</taxon>
        <taxon>Craniata</taxon>
        <taxon>Vertebrata</taxon>
        <taxon>Euteleostomi</taxon>
        <taxon>Archelosauria</taxon>
        <taxon>Archosauria</taxon>
        <taxon>Dinosauria</taxon>
        <taxon>Saurischia</taxon>
        <taxon>Theropoda</taxon>
        <taxon>Coelurosauria</taxon>
        <taxon>Aves</taxon>
        <taxon>Neognathae</taxon>
        <taxon>Neoaves</taxon>
        <taxon>Telluraves</taxon>
        <taxon>Strigiformes</taxon>
        <taxon>Strigidae</taxon>
        <taxon>Athene</taxon>
    </lineage>
</organism>
<dbReference type="PROSITE" id="PS50089">
    <property type="entry name" value="ZF_RING_2"/>
    <property type="match status" value="1"/>
</dbReference>